<accession>A0A8R7R6A5</accession>
<protein>
    <submittedName>
        <fullName evidence="1">Uncharacterized protein</fullName>
    </submittedName>
</protein>
<dbReference type="Gramene" id="TuG1812G0700005926.01.T01">
    <property type="protein sequence ID" value="TuG1812G0700005926.01.T01"/>
    <property type="gene ID" value="TuG1812G0700005926.01"/>
</dbReference>
<organism evidence="1 2">
    <name type="scientific">Triticum urartu</name>
    <name type="common">Red wild einkorn</name>
    <name type="synonym">Crithodium urartu</name>
    <dbReference type="NCBI Taxonomy" id="4572"/>
    <lineage>
        <taxon>Eukaryota</taxon>
        <taxon>Viridiplantae</taxon>
        <taxon>Streptophyta</taxon>
        <taxon>Embryophyta</taxon>
        <taxon>Tracheophyta</taxon>
        <taxon>Spermatophyta</taxon>
        <taxon>Magnoliopsida</taxon>
        <taxon>Liliopsida</taxon>
        <taxon>Poales</taxon>
        <taxon>Poaceae</taxon>
        <taxon>BOP clade</taxon>
        <taxon>Pooideae</taxon>
        <taxon>Triticodae</taxon>
        <taxon>Triticeae</taxon>
        <taxon>Triticinae</taxon>
        <taxon>Triticum</taxon>
    </lineage>
</organism>
<reference evidence="1" key="3">
    <citation type="submission" date="2022-06" db="UniProtKB">
        <authorList>
            <consortium name="EnsemblPlants"/>
        </authorList>
    </citation>
    <scope>IDENTIFICATION</scope>
</reference>
<proteinExistence type="predicted"/>
<keyword evidence="2" id="KW-1185">Reference proteome</keyword>
<reference evidence="2" key="1">
    <citation type="journal article" date="2013" name="Nature">
        <title>Draft genome of the wheat A-genome progenitor Triticum urartu.</title>
        <authorList>
            <person name="Ling H.Q."/>
            <person name="Zhao S."/>
            <person name="Liu D."/>
            <person name="Wang J."/>
            <person name="Sun H."/>
            <person name="Zhang C."/>
            <person name="Fan H."/>
            <person name="Li D."/>
            <person name="Dong L."/>
            <person name="Tao Y."/>
            <person name="Gao C."/>
            <person name="Wu H."/>
            <person name="Li Y."/>
            <person name="Cui Y."/>
            <person name="Guo X."/>
            <person name="Zheng S."/>
            <person name="Wang B."/>
            <person name="Yu K."/>
            <person name="Liang Q."/>
            <person name="Yang W."/>
            <person name="Lou X."/>
            <person name="Chen J."/>
            <person name="Feng M."/>
            <person name="Jian J."/>
            <person name="Zhang X."/>
            <person name="Luo G."/>
            <person name="Jiang Y."/>
            <person name="Liu J."/>
            <person name="Wang Z."/>
            <person name="Sha Y."/>
            <person name="Zhang B."/>
            <person name="Wu H."/>
            <person name="Tang D."/>
            <person name="Shen Q."/>
            <person name="Xue P."/>
            <person name="Zou S."/>
            <person name="Wang X."/>
            <person name="Liu X."/>
            <person name="Wang F."/>
            <person name="Yang Y."/>
            <person name="An X."/>
            <person name="Dong Z."/>
            <person name="Zhang K."/>
            <person name="Zhang X."/>
            <person name="Luo M.C."/>
            <person name="Dvorak J."/>
            <person name="Tong Y."/>
            <person name="Wang J."/>
            <person name="Yang H."/>
            <person name="Li Z."/>
            <person name="Wang D."/>
            <person name="Zhang A."/>
            <person name="Wang J."/>
        </authorList>
    </citation>
    <scope>NUCLEOTIDE SEQUENCE</scope>
    <source>
        <strain evidence="2">cv. G1812</strain>
    </source>
</reference>
<evidence type="ECO:0000313" key="2">
    <source>
        <dbReference type="Proteomes" id="UP000015106"/>
    </source>
</evidence>
<evidence type="ECO:0000313" key="1">
    <source>
        <dbReference type="EnsemblPlants" id="TuG1812G0700005926.01.T01"/>
    </source>
</evidence>
<name>A0A8R7R6A5_TRIUA</name>
<dbReference type="EnsemblPlants" id="TuG1812G0700005926.01.T01">
    <property type="protein sequence ID" value="TuG1812G0700005926.01.T01"/>
    <property type="gene ID" value="TuG1812G0700005926.01"/>
</dbReference>
<dbReference type="Proteomes" id="UP000015106">
    <property type="component" value="Chromosome 7"/>
</dbReference>
<sequence>MVLHVWGLMPENMILQQKACDGTQAEMMHLPRFEGFFAPHPSPCPISHFRSPVLAMGSDF</sequence>
<dbReference type="AlphaFoldDB" id="A0A8R7R6A5"/>
<reference evidence="1" key="2">
    <citation type="submission" date="2018-03" db="EMBL/GenBank/DDBJ databases">
        <title>The Triticum urartu genome reveals the dynamic nature of wheat genome evolution.</title>
        <authorList>
            <person name="Ling H."/>
            <person name="Ma B."/>
            <person name="Shi X."/>
            <person name="Liu H."/>
            <person name="Dong L."/>
            <person name="Sun H."/>
            <person name="Cao Y."/>
            <person name="Gao Q."/>
            <person name="Zheng S."/>
            <person name="Li Y."/>
            <person name="Yu Y."/>
            <person name="Du H."/>
            <person name="Qi M."/>
            <person name="Li Y."/>
            <person name="Yu H."/>
            <person name="Cui Y."/>
            <person name="Wang N."/>
            <person name="Chen C."/>
            <person name="Wu H."/>
            <person name="Zhao Y."/>
            <person name="Zhang J."/>
            <person name="Li Y."/>
            <person name="Zhou W."/>
            <person name="Zhang B."/>
            <person name="Hu W."/>
            <person name="Eijk M."/>
            <person name="Tang J."/>
            <person name="Witsenboer H."/>
            <person name="Zhao S."/>
            <person name="Li Z."/>
            <person name="Zhang A."/>
            <person name="Wang D."/>
            <person name="Liang C."/>
        </authorList>
    </citation>
    <scope>NUCLEOTIDE SEQUENCE [LARGE SCALE GENOMIC DNA]</scope>
    <source>
        <strain evidence="1">cv. G1812</strain>
    </source>
</reference>